<protein>
    <submittedName>
        <fullName evidence="2">Uncharacterized protein</fullName>
    </submittedName>
</protein>
<evidence type="ECO:0000313" key="2">
    <source>
        <dbReference type="EMBL" id="KDR73856.1"/>
    </source>
</evidence>
<name>A0A067SSI9_GALM3</name>
<dbReference type="EMBL" id="KL142384">
    <property type="protein sequence ID" value="KDR73856.1"/>
    <property type="molecule type" value="Genomic_DNA"/>
</dbReference>
<keyword evidence="1" id="KW-0812">Transmembrane</keyword>
<gene>
    <name evidence="2" type="ORF">GALMADRAFT_71553</name>
</gene>
<reference evidence="3" key="1">
    <citation type="journal article" date="2014" name="Proc. Natl. Acad. Sci. U.S.A.">
        <title>Extensive sampling of basidiomycete genomes demonstrates inadequacy of the white-rot/brown-rot paradigm for wood decay fungi.</title>
        <authorList>
            <person name="Riley R."/>
            <person name="Salamov A.A."/>
            <person name="Brown D.W."/>
            <person name="Nagy L.G."/>
            <person name="Floudas D."/>
            <person name="Held B.W."/>
            <person name="Levasseur A."/>
            <person name="Lombard V."/>
            <person name="Morin E."/>
            <person name="Otillar R."/>
            <person name="Lindquist E.A."/>
            <person name="Sun H."/>
            <person name="LaButti K.M."/>
            <person name="Schmutz J."/>
            <person name="Jabbour D."/>
            <person name="Luo H."/>
            <person name="Baker S.E."/>
            <person name="Pisabarro A.G."/>
            <person name="Walton J.D."/>
            <person name="Blanchette R.A."/>
            <person name="Henrissat B."/>
            <person name="Martin F."/>
            <person name="Cullen D."/>
            <person name="Hibbett D.S."/>
            <person name="Grigoriev I.V."/>
        </authorList>
    </citation>
    <scope>NUCLEOTIDE SEQUENCE [LARGE SCALE GENOMIC DNA]</scope>
    <source>
        <strain evidence="3">CBS 339.88</strain>
    </source>
</reference>
<dbReference type="OrthoDB" id="3038990at2759"/>
<feature type="transmembrane region" description="Helical" evidence="1">
    <location>
        <begin position="68"/>
        <end position="89"/>
    </location>
</feature>
<feature type="transmembrane region" description="Helical" evidence="1">
    <location>
        <begin position="171"/>
        <end position="195"/>
    </location>
</feature>
<feature type="transmembrane region" description="Helical" evidence="1">
    <location>
        <begin position="255"/>
        <end position="276"/>
    </location>
</feature>
<feature type="transmembrane region" description="Helical" evidence="1">
    <location>
        <begin position="131"/>
        <end position="151"/>
    </location>
</feature>
<dbReference type="Proteomes" id="UP000027222">
    <property type="component" value="Unassembled WGS sequence"/>
</dbReference>
<keyword evidence="1" id="KW-1133">Transmembrane helix</keyword>
<organism evidence="2 3">
    <name type="scientific">Galerina marginata (strain CBS 339.88)</name>
    <dbReference type="NCBI Taxonomy" id="685588"/>
    <lineage>
        <taxon>Eukaryota</taxon>
        <taxon>Fungi</taxon>
        <taxon>Dikarya</taxon>
        <taxon>Basidiomycota</taxon>
        <taxon>Agaricomycotina</taxon>
        <taxon>Agaricomycetes</taxon>
        <taxon>Agaricomycetidae</taxon>
        <taxon>Agaricales</taxon>
        <taxon>Agaricineae</taxon>
        <taxon>Strophariaceae</taxon>
        <taxon>Galerina</taxon>
    </lineage>
</organism>
<feature type="transmembrane region" description="Helical" evidence="1">
    <location>
        <begin position="36"/>
        <end position="56"/>
    </location>
</feature>
<keyword evidence="1" id="KW-0472">Membrane</keyword>
<keyword evidence="3" id="KW-1185">Reference proteome</keyword>
<feature type="transmembrane region" description="Helical" evidence="1">
    <location>
        <begin position="231"/>
        <end position="249"/>
    </location>
</feature>
<proteinExistence type="predicted"/>
<dbReference type="HOGENOM" id="CLU_060549_3_0_1"/>
<evidence type="ECO:0000313" key="3">
    <source>
        <dbReference type="Proteomes" id="UP000027222"/>
    </source>
</evidence>
<feature type="transmembrane region" description="Helical" evidence="1">
    <location>
        <begin position="101"/>
        <end position="119"/>
    </location>
</feature>
<sequence>MSTPTPTPTALPTLDTSNPLAYLSYLPPSLAYESTIGVYVLVASLVVQIWDIFNNLNEDYKLLTRNPIRAPAVVISTLAYLLFAVIYQTAPIGNCQVLSKVGSLLFCIAMPATALLFYFRVTALYNNKYVSAFFFVLWLGLLGGTATDIVGIDGYNIGPTRHCSGGTLKPIVSSIAFGVLVNDSLIFVAISFRLMQIAQPEEMKLKEVLKAVVFGNNLPAFSRALLRDGQAYYLTTNTASFIYIVIFYINSIPLLYRLIFGVPNFALTNILACRVYRRTKSGQYREYSTMNLSLPLEFLEEPRVGNATLGLAEPPVIDISRSRVFA</sequence>
<evidence type="ECO:0000256" key="1">
    <source>
        <dbReference type="SAM" id="Phobius"/>
    </source>
</evidence>
<accession>A0A067SSI9</accession>
<dbReference type="AlphaFoldDB" id="A0A067SSI9"/>